<protein>
    <recommendedName>
        <fullName evidence="4">ABC transporter permease</fullName>
    </recommendedName>
</protein>
<accession>A0ABZ1I0A4</accession>
<keyword evidence="1" id="KW-0812">Transmembrane</keyword>
<feature type="transmembrane region" description="Helical" evidence="1">
    <location>
        <begin position="12"/>
        <end position="31"/>
    </location>
</feature>
<keyword evidence="1" id="KW-0472">Membrane</keyword>
<feature type="transmembrane region" description="Helical" evidence="1">
    <location>
        <begin position="161"/>
        <end position="181"/>
    </location>
</feature>
<proteinExistence type="predicted"/>
<dbReference type="EMBL" id="CP142149">
    <property type="protein sequence ID" value="WSE27236.1"/>
    <property type="molecule type" value="Genomic_DNA"/>
</dbReference>
<gene>
    <name evidence="2" type="ORF">VSH64_30765</name>
</gene>
<dbReference type="Proteomes" id="UP001330812">
    <property type="component" value="Chromosome"/>
</dbReference>
<feature type="transmembrane region" description="Helical" evidence="1">
    <location>
        <begin position="241"/>
        <end position="260"/>
    </location>
</feature>
<evidence type="ECO:0008006" key="4">
    <source>
        <dbReference type="Google" id="ProtNLM"/>
    </source>
</evidence>
<feature type="transmembrane region" description="Helical" evidence="1">
    <location>
        <begin position="98"/>
        <end position="123"/>
    </location>
</feature>
<organism evidence="2 3">
    <name type="scientific">Amycolatopsis rhabdoformis</name>
    <dbReference type="NCBI Taxonomy" id="1448059"/>
    <lineage>
        <taxon>Bacteria</taxon>
        <taxon>Bacillati</taxon>
        <taxon>Actinomycetota</taxon>
        <taxon>Actinomycetes</taxon>
        <taxon>Pseudonocardiales</taxon>
        <taxon>Pseudonocardiaceae</taxon>
        <taxon>Amycolatopsis</taxon>
    </lineage>
</organism>
<evidence type="ECO:0000313" key="3">
    <source>
        <dbReference type="Proteomes" id="UP001330812"/>
    </source>
</evidence>
<name>A0ABZ1I0A4_9PSEU</name>
<feature type="transmembrane region" description="Helical" evidence="1">
    <location>
        <begin position="51"/>
        <end position="70"/>
    </location>
</feature>
<feature type="transmembrane region" description="Helical" evidence="1">
    <location>
        <begin position="129"/>
        <end position="154"/>
    </location>
</feature>
<keyword evidence="3" id="KW-1185">Reference proteome</keyword>
<keyword evidence="1" id="KW-1133">Transmembrane helix</keyword>
<reference evidence="2 3" key="1">
    <citation type="journal article" date="2015" name="Int. J. Syst. Evol. Microbiol.">
        <title>Amycolatopsis rhabdoformis sp. nov., an actinomycete isolated from a tropical forest soil.</title>
        <authorList>
            <person name="Souza W.R."/>
            <person name="Silva R.E."/>
            <person name="Goodfellow M."/>
            <person name="Busarakam K."/>
            <person name="Figueiro F.S."/>
            <person name="Ferreira D."/>
            <person name="Rodrigues-Filho E."/>
            <person name="Moraes L.A.B."/>
            <person name="Zucchi T.D."/>
        </authorList>
    </citation>
    <scope>NUCLEOTIDE SEQUENCE [LARGE SCALE GENOMIC DNA]</scope>
    <source>
        <strain evidence="2 3">NCIMB 14900</strain>
    </source>
</reference>
<sequence>MSVLRTEARRSIAPWLLVVFLAVGLGFFFLFSGPWIRDASAWDLQWVPSVLWTRYELSLLWPIVVCAAALQGMRDGRSGMDELLATTPLPVARRTAKVALVIGLAAVVAYLVIVAVGLGQVIANDGMFTFTWVLPLLAGIASVLAGASVGLALGRLMPHPLTAPAAGVVALVLSVFLQVAGDRGSAAEVLPNWLALLSPAAASPRSAFQDPVAAVSIGQLCWLLGLAATGFLVLAVRRWYAVLPALVGLAVALPLFPATAADNFTDNGKAALVCDGPVCVTTLHSDWLSTVAGPGRDALARLAKLPSAPKRVVETTEREFTRHGDPDPAVLTVRRDDYYVRSLSGRALEYQLLDTASGPTCGGWETESAARWVIAAWLIGDLTPVPHAEVFGATPTPLMRDAWTKLRAAPMAEQVRRVDAARLAGLSCHGDPYALLTGASS</sequence>
<feature type="transmembrane region" description="Helical" evidence="1">
    <location>
        <begin position="212"/>
        <end position="234"/>
    </location>
</feature>
<evidence type="ECO:0000313" key="2">
    <source>
        <dbReference type="EMBL" id="WSE27236.1"/>
    </source>
</evidence>
<dbReference type="RefSeq" id="WP_326566247.1">
    <property type="nucleotide sequence ID" value="NZ_CP142149.1"/>
</dbReference>
<evidence type="ECO:0000256" key="1">
    <source>
        <dbReference type="SAM" id="Phobius"/>
    </source>
</evidence>